<gene>
    <name evidence="1" type="ORF">SDC9_145330</name>
</gene>
<dbReference type="EMBL" id="VSSQ01044334">
    <property type="protein sequence ID" value="MPM98147.1"/>
    <property type="molecule type" value="Genomic_DNA"/>
</dbReference>
<accession>A0A645E8C0</accession>
<organism evidence="1">
    <name type="scientific">bioreactor metagenome</name>
    <dbReference type="NCBI Taxonomy" id="1076179"/>
    <lineage>
        <taxon>unclassified sequences</taxon>
        <taxon>metagenomes</taxon>
        <taxon>ecological metagenomes</taxon>
    </lineage>
</organism>
<sequence length="313" mass="36285">MLTRFGALQILAPLVGHNLGLNANLRPVGLNHLSHTAGVRVVRTLYWHCPQFNGKAFILTGFFQQGFRFLRIVGVVFNVVVIAPHGRWDQVFRGNASTLINRFDDRFFVYRVGQRLTDFHIIKRFLLGVEREVANVQTGLLHQVDIFILLHACDVSRVRVRHHLALVLLQFGVTHRSVRRNGEDQTVDLRLSAPVTFECFIQNTRVFLVLLQLERTGTDWVQIHFLRGTGFQHVVRIFFGKNRSEVHRQVSQERCFRASQHELNGFIIHFFHFGDQVWQTHPFEVFIAAARNFMVRVLGIFLTIEREHHVIGV</sequence>
<comment type="caution">
    <text evidence="1">The sequence shown here is derived from an EMBL/GenBank/DDBJ whole genome shotgun (WGS) entry which is preliminary data.</text>
</comment>
<protein>
    <submittedName>
        <fullName evidence="1">Uncharacterized protein</fullName>
    </submittedName>
</protein>
<name>A0A645E8C0_9ZZZZ</name>
<dbReference type="AlphaFoldDB" id="A0A645E8C0"/>
<proteinExistence type="predicted"/>
<evidence type="ECO:0000313" key="1">
    <source>
        <dbReference type="EMBL" id="MPM98147.1"/>
    </source>
</evidence>
<reference evidence="1" key="1">
    <citation type="submission" date="2019-08" db="EMBL/GenBank/DDBJ databases">
        <authorList>
            <person name="Kucharzyk K."/>
            <person name="Murdoch R.W."/>
            <person name="Higgins S."/>
            <person name="Loffler F."/>
        </authorList>
    </citation>
    <scope>NUCLEOTIDE SEQUENCE</scope>
</reference>